<proteinExistence type="predicted"/>
<dbReference type="AlphaFoldDB" id="A0A9P4RCD6"/>
<keyword evidence="3" id="KW-1185">Reference proteome</keyword>
<dbReference type="PANTHER" id="PTHR35392">
    <property type="entry name" value="ZN(II)2CYS6 TRANSCRIPTION FACTOR (EUROFUNG)-RELATED-RELATED"/>
    <property type="match status" value="1"/>
</dbReference>
<name>A0A9P4RCD6_9PLEO</name>
<feature type="region of interest" description="Disordered" evidence="1">
    <location>
        <begin position="50"/>
        <end position="92"/>
    </location>
</feature>
<reference evidence="2" key="1">
    <citation type="journal article" date="2020" name="Stud. Mycol.">
        <title>101 Dothideomycetes genomes: a test case for predicting lifestyles and emergence of pathogens.</title>
        <authorList>
            <person name="Haridas S."/>
            <person name="Albert R."/>
            <person name="Binder M."/>
            <person name="Bloem J."/>
            <person name="Labutti K."/>
            <person name="Salamov A."/>
            <person name="Andreopoulos B."/>
            <person name="Baker S."/>
            <person name="Barry K."/>
            <person name="Bills G."/>
            <person name="Bluhm B."/>
            <person name="Cannon C."/>
            <person name="Castanera R."/>
            <person name="Culley D."/>
            <person name="Daum C."/>
            <person name="Ezra D."/>
            <person name="Gonzalez J."/>
            <person name="Henrissat B."/>
            <person name="Kuo A."/>
            <person name="Liang C."/>
            <person name="Lipzen A."/>
            <person name="Lutzoni F."/>
            <person name="Magnuson J."/>
            <person name="Mondo S."/>
            <person name="Nolan M."/>
            <person name="Ohm R."/>
            <person name="Pangilinan J."/>
            <person name="Park H.-J."/>
            <person name="Ramirez L."/>
            <person name="Alfaro M."/>
            <person name="Sun H."/>
            <person name="Tritt A."/>
            <person name="Yoshinaga Y."/>
            <person name="Zwiers L.-H."/>
            <person name="Turgeon B."/>
            <person name="Goodwin S."/>
            <person name="Spatafora J."/>
            <person name="Crous P."/>
            <person name="Grigoriev I."/>
        </authorList>
    </citation>
    <scope>NUCLEOTIDE SEQUENCE</scope>
    <source>
        <strain evidence="2">CBS 125425</strain>
    </source>
</reference>
<comment type="caution">
    <text evidence="2">The sequence shown here is derived from an EMBL/GenBank/DDBJ whole genome shotgun (WGS) entry which is preliminary data.</text>
</comment>
<dbReference type="OrthoDB" id="5362630at2759"/>
<dbReference type="InterPro" id="IPR052973">
    <property type="entry name" value="Fungal_sec-metab_reg_TF"/>
</dbReference>
<dbReference type="EMBL" id="ML996098">
    <property type="protein sequence ID" value="KAF2740993.1"/>
    <property type="molecule type" value="Genomic_DNA"/>
</dbReference>
<evidence type="ECO:0000313" key="3">
    <source>
        <dbReference type="Proteomes" id="UP000799444"/>
    </source>
</evidence>
<dbReference type="Proteomes" id="UP000799444">
    <property type="component" value="Unassembled WGS sequence"/>
</dbReference>
<evidence type="ECO:0000313" key="2">
    <source>
        <dbReference type="EMBL" id="KAF2740993.1"/>
    </source>
</evidence>
<feature type="compositionally biased region" description="Basic residues" evidence="1">
    <location>
        <begin position="68"/>
        <end position="78"/>
    </location>
</feature>
<organism evidence="2 3">
    <name type="scientific">Polyplosphaeria fusca</name>
    <dbReference type="NCBI Taxonomy" id="682080"/>
    <lineage>
        <taxon>Eukaryota</taxon>
        <taxon>Fungi</taxon>
        <taxon>Dikarya</taxon>
        <taxon>Ascomycota</taxon>
        <taxon>Pezizomycotina</taxon>
        <taxon>Dothideomycetes</taxon>
        <taxon>Pleosporomycetidae</taxon>
        <taxon>Pleosporales</taxon>
        <taxon>Tetraplosphaeriaceae</taxon>
        <taxon>Polyplosphaeria</taxon>
    </lineage>
</organism>
<dbReference type="PANTHER" id="PTHR35392:SF3">
    <property type="entry name" value="ZN(2)-C6 FUNGAL-TYPE DOMAIN-CONTAINING PROTEIN"/>
    <property type="match status" value="1"/>
</dbReference>
<evidence type="ECO:0000256" key="1">
    <source>
        <dbReference type="SAM" id="MobiDB-lite"/>
    </source>
</evidence>
<accession>A0A9P4RCD6</accession>
<gene>
    <name evidence="2" type="ORF">EJ04DRAFT_112098</name>
</gene>
<protein>
    <submittedName>
        <fullName evidence="2">Uncharacterized protein</fullName>
    </submittedName>
</protein>
<sequence>MAVQRPSVHVDQRQAVELDQPAPYPVHRPLIGQAQVHLSQRPLEEIGTMAASRPTKRKASCDKEKPRMHSSFRPRAKKTQTGYRKGKMTESGKAKASRMRKFGVCLRCKIYKAPCDTDDECHSCAKVSGSARIFKFRCSRAKLSDVVLARHSNGRFNQWQADYRRDYDWSMNYYDVDMLWNLPGVGPLSVRDGIFRLQIREYIPSQNEDTTTYRWVNVAGQSVGFEQPPYAVYDTNGFEAAFRPWLAVLMPMIEQRGILDRVQNDDIALLTFREAMRMRTSSNLLDSALKLLCLSLASQGYGTVFSNNVPGIHEVDHKSMGRTAYETYNRDSRDRPLPTAIAHTVDVGILRLLKIYQDHCLKAIGDKIFKVNNNKPWFELFIAMFVLLWNMEYVLNSAERYIGCKDRTVHGSQVRSTVQKQIDEYRASFPNLLEHWTIFLRGFAPFQMARGNPEELRTMSQMDDSSFIYTMQVVSIIDRKGAAHYPPPHTSPLPTMNEWIGKLLKSAGAWP</sequence>